<organism evidence="1 2">
    <name type="scientific">Mythimna unipuncta nucleopolyhedrovirus</name>
    <dbReference type="NCBI Taxonomy" id="447897"/>
    <lineage>
        <taxon>Viruses</taxon>
        <taxon>Viruses incertae sedis</taxon>
        <taxon>Naldaviricetes</taxon>
        <taxon>Lefavirales</taxon>
        <taxon>Baculoviridae</taxon>
        <taxon>Alphabaculovirus</taxon>
    </lineage>
</organism>
<evidence type="ECO:0000313" key="2">
    <source>
        <dbReference type="Proteomes" id="UP000501969"/>
    </source>
</evidence>
<dbReference type="GeneID" id="80534093"/>
<keyword evidence="2" id="KW-1185">Reference proteome</keyword>
<proteinExistence type="predicted"/>
<protein>
    <submittedName>
        <fullName evidence="1">ORF140</fullName>
    </submittedName>
</protein>
<accession>A0A346TPS6</accession>
<sequence>MAVLKINNLAQVLKTPFNEQPVGPSILDLYAEPRRYSCSKIEGTRSTHRARFEFYDFDLDLSDDAEGKNPLVPEQFKLSMAIDRANFMIWNCDRVRQDLKNALLIVEFQLPQHIPEASSHILCVHFNHSYYIRGKTDWTPNVYTLNECHAVHLDKMFYKNNISIFYMDQVAKGKIKPNINYDDDDYDDEYEDEYDDESMDGEYENEATQTVEKPDKVLEFNAAIVQ</sequence>
<dbReference type="KEGG" id="vg:80534093"/>
<dbReference type="RefSeq" id="YP_010796598.1">
    <property type="nucleotide sequence ID" value="NC_076031.1"/>
</dbReference>
<dbReference type="Proteomes" id="UP000501969">
    <property type="component" value="Segment"/>
</dbReference>
<name>A0A346TPS6_9ABAC</name>
<reference evidence="1 2" key="1">
    <citation type="submission" date="2018-03" db="EMBL/GenBank/DDBJ databases">
        <title>Complete genome sequence of a second alphabaculovirus from the true armyworm, Mythimna unipuncta.</title>
        <authorList>
            <person name="Harrison R.L."/>
            <person name="Mowery J.D."/>
            <person name="Bauchan G.R."/>
            <person name="Theilmann D.A."/>
            <person name="Erlandson M.A."/>
        </authorList>
    </citation>
    <scope>NUCLEOTIDE SEQUENCE [LARGE SCALE GENOMIC DNA]</scope>
    <source>
        <strain evidence="1 2">KY310</strain>
    </source>
</reference>
<dbReference type="EMBL" id="MH124167">
    <property type="protein sequence ID" value="AXU41586.1"/>
    <property type="molecule type" value="Genomic_DNA"/>
</dbReference>
<evidence type="ECO:0000313" key="1">
    <source>
        <dbReference type="EMBL" id="AXU41586.1"/>
    </source>
</evidence>